<dbReference type="Proteomes" id="UP000186559">
    <property type="component" value="Chromosome"/>
</dbReference>
<dbReference type="STRING" id="1229727.Ga0080559_TMP2729"/>
<proteinExistence type="predicted"/>
<protein>
    <submittedName>
        <fullName evidence="3">Flp pilus assembly protein TadG</fullName>
    </submittedName>
</protein>
<accession>A0A1U7D631</accession>
<evidence type="ECO:0000259" key="2">
    <source>
        <dbReference type="Pfam" id="PF13400"/>
    </source>
</evidence>
<keyword evidence="1" id="KW-0472">Membrane</keyword>
<dbReference type="SUPFAM" id="SSF53300">
    <property type="entry name" value="vWA-like"/>
    <property type="match status" value="1"/>
</dbReference>
<dbReference type="EMBL" id="CP014796">
    <property type="protein sequence ID" value="APX23525.1"/>
    <property type="molecule type" value="Genomic_DNA"/>
</dbReference>
<evidence type="ECO:0000313" key="3">
    <source>
        <dbReference type="EMBL" id="APX23525.1"/>
    </source>
</evidence>
<dbReference type="InterPro" id="IPR028087">
    <property type="entry name" value="Tad_N"/>
</dbReference>
<keyword evidence="1" id="KW-0812">Transmembrane</keyword>
<feature type="domain" description="Putative Flp pilus-assembly TadG-like N-terminal" evidence="2">
    <location>
        <begin position="102"/>
        <end position="147"/>
    </location>
</feature>
<gene>
    <name evidence="3" type="ORF">Ga0080559_TMP2729</name>
</gene>
<keyword evidence="4" id="KW-1185">Reference proteome</keyword>
<organism evidence="3 4">
    <name type="scientific">Salipiger profundus</name>
    <dbReference type="NCBI Taxonomy" id="1229727"/>
    <lineage>
        <taxon>Bacteria</taxon>
        <taxon>Pseudomonadati</taxon>
        <taxon>Pseudomonadota</taxon>
        <taxon>Alphaproteobacteria</taxon>
        <taxon>Rhodobacterales</taxon>
        <taxon>Roseobacteraceae</taxon>
        <taxon>Salipiger</taxon>
    </lineage>
</organism>
<dbReference type="AlphaFoldDB" id="A0A1U7D631"/>
<evidence type="ECO:0000256" key="1">
    <source>
        <dbReference type="SAM" id="Phobius"/>
    </source>
</evidence>
<feature type="transmembrane region" description="Helical" evidence="1">
    <location>
        <begin position="104"/>
        <end position="127"/>
    </location>
</feature>
<keyword evidence="1" id="KW-1133">Transmembrane helix</keyword>
<sequence>MAPPETAARTLLLLFREPEGNTIISGQMRPNLAILAADNMRIAKGVLWGHLRPRGIFRPGRQEGNGFDMNRSASRRSGVPRTATAVAALLQGARAFGRDERGSMTYMAVALSLLMMVFGGVGIDIVYAELQRNKIQNTLDRSVLAAADLDNELDAEGVVEDYMGKMAMGDALIDVEIDEGLNYRTVTAEGYKTMPSNFMRLLGVDTMQAYGVSQAMERINKVEISMVLDISGSMDDNDKMAQLQGAAGDFVDTLLAEGNEDLVSISLVPYSEHVNAGPEILSYLDVDWKHGYSHCIEFPAATFGEAALDLTRTYEQMQHFQWNYNGSNALSDTICPRYDYERIQAWSRDTTALKSQINSLQPRAGTSIFMGMKWGTALLDPSTRPIASGMIANGSVANVFEGRPVDYDDEDVLKTIVLMTDGQHDRSFRIRDWAYNSESEYAHWDRYNLWYYLSRYVNSWDRGDFYYQKYDAGTGDTLLSNICTAAKDNGILIWSIGFEVTDHGAGVMENCASSPSHFFRVEGVEIADAFSTIAHTLNQLRLTQ</sequence>
<evidence type="ECO:0000313" key="4">
    <source>
        <dbReference type="Proteomes" id="UP000186559"/>
    </source>
</evidence>
<reference evidence="3 4" key="1">
    <citation type="submission" date="2016-03" db="EMBL/GenBank/DDBJ databases">
        <title>Deep-sea bacteria in the southern Pacific.</title>
        <authorList>
            <person name="Tang K."/>
        </authorList>
    </citation>
    <scope>NUCLEOTIDE SEQUENCE [LARGE SCALE GENOMIC DNA]</scope>
    <source>
        <strain evidence="3 4">JLT2016</strain>
    </source>
</reference>
<dbReference type="Pfam" id="PF13400">
    <property type="entry name" value="Tad"/>
    <property type="match status" value="1"/>
</dbReference>
<dbReference type="KEGG" id="tpro:Ga0080559_TMP2729"/>
<name>A0A1U7D631_9RHOB</name>
<dbReference type="Gene3D" id="3.40.50.410">
    <property type="entry name" value="von Willebrand factor, type A domain"/>
    <property type="match status" value="1"/>
</dbReference>
<dbReference type="InterPro" id="IPR036465">
    <property type="entry name" value="vWFA_dom_sf"/>
</dbReference>